<feature type="domain" description="Integrase catalytic" evidence="1">
    <location>
        <begin position="51"/>
        <end position="218"/>
    </location>
</feature>
<dbReference type="EMBL" id="JBEDNZ010000006">
    <property type="protein sequence ID" value="KAL0841122.1"/>
    <property type="molecule type" value="Genomic_DNA"/>
</dbReference>
<name>A0ABD0TCJ9_LOXSC</name>
<dbReference type="InterPro" id="IPR036397">
    <property type="entry name" value="RNaseH_sf"/>
</dbReference>
<gene>
    <name evidence="2" type="ORF">ABMA28_014879</name>
</gene>
<reference evidence="2 3" key="1">
    <citation type="submission" date="2024-06" db="EMBL/GenBank/DDBJ databases">
        <title>A chromosome-level genome assembly of beet webworm, Loxostege sticticalis.</title>
        <authorList>
            <person name="Zhang Y."/>
        </authorList>
    </citation>
    <scope>NUCLEOTIDE SEQUENCE [LARGE SCALE GENOMIC DNA]</scope>
    <source>
        <strain evidence="2">AQ028</strain>
        <tissue evidence="2">Male pupae</tissue>
    </source>
</reference>
<dbReference type="Proteomes" id="UP001549921">
    <property type="component" value="Unassembled WGS sequence"/>
</dbReference>
<accession>A0ABD0TCJ9</accession>
<organism evidence="2 3">
    <name type="scientific">Loxostege sticticalis</name>
    <name type="common">Beet webworm moth</name>
    <dbReference type="NCBI Taxonomy" id="481309"/>
    <lineage>
        <taxon>Eukaryota</taxon>
        <taxon>Metazoa</taxon>
        <taxon>Ecdysozoa</taxon>
        <taxon>Arthropoda</taxon>
        <taxon>Hexapoda</taxon>
        <taxon>Insecta</taxon>
        <taxon>Pterygota</taxon>
        <taxon>Neoptera</taxon>
        <taxon>Endopterygota</taxon>
        <taxon>Lepidoptera</taxon>
        <taxon>Glossata</taxon>
        <taxon>Ditrysia</taxon>
        <taxon>Pyraloidea</taxon>
        <taxon>Crambidae</taxon>
        <taxon>Pyraustinae</taxon>
        <taxon>Loxostege</taxon>
    </lineage>
</organism>
<dbReference type="AlphaFoldDB" id="A0ABD0TCJ9"/>
<sequence>MQNLKKHSYGYNISTSKRRVKRSCNFCKTNMQIGFDYWEGAESCLQALSNAPLAPRFNRCHQIVITHPTNMNGNEFSQEKMLMIVVDRLTQFVFLRPLQKFDESHVTIELVKIYTDFGFPRLIETRKMGVFENVVKMLPKFNKEYKIHLINMPFKKNPIWCSRVLAYIKEWMDVNDCDDWVSACPVVQWQMNTIRGPNNSSPYKDVFNMEPVKDLIVG</sequence>
<evidence type="ECO:0000313" key="2">
    <source>
        <dbReference type="EMBL" id="KAL0841122.1"/>
    </source>
</evidence>
<dbReference type="InterPro" id="IPR001584">
    <property type="entry name" value="Integrase_cat-core"/>
</dbReference>
<dbReference type="PROSITE" id="PS50994">
    <property type="entry name" value="INTEGRASE"/>
    <property type="match status" value="1"/>
</dbReference>
<protein>
    <recommendedName>
        <fullName evidence="1">Integrase catalytic domain-containing protein</fullName>
    </recommendedName>
</protein>
<evidence type="ECO:0000313" key="3">
    <source>
        <dbReference type="Proteomes" id="UP001549921"/>
    </source>
</evidence>
<evidence type="ECO:0000259" key="1">
    <source>
        <dbReference type="PROSITE" id="PS50994"/>
    </source>
</evidence>
<dbReference type="Gene3D" id="3.30.420.10">
    <property type="entry name" value="Ribonuclease H-like superfamily/Ribonuclease H"/>
    <property type="match status" value="1"/>
</dbReference>
<proteinExistence type="predicted"/>
<comment type="caution">
    <text evidence="2">The sequence shown here is derived from an EMBL/GenBank/DDBJ whole genome shotgun (WGS) entry which is preliminary data.</text>
</comment>